<evidence type="ECO:0000313" key="15">
    <source>
        <dbReference type="WBParaSite" id="PTRK_0000480500.1"/>
    </source>
</evidence>
<evidence type="ECO:0000256" key="2">
    <source>
        <dbReference type="ARBA" id="ARBA00004236"/>
    </source>
</evidence>
<accession>A0A0N4ZB92</accession>
<proteinExistence type="inferred from homology"/>
<evidence type="ECO:0000256" key="6">
    <source>
        <dbReference type="ARBA" id="ARBA00022729"/>
    </source>
</evidence>
<keyword evidence="4" id="KW-1003">Cell membrane</keyword>
<dbReference type="FunFam" id="1.20.58.390:FF:000082">
    <property type="entry name" value="Glutamate-gated ChLoride channel"/>
    <property type="match status" value="1"/>
</dbReference>
<dbReference type="Gene3D" id="1.20.58.390">
    <property type="entry name" value="Neurotransmitter-gated ion-channel transmembrane domain"/>
    <property type="match status" value="1"/>
</dbReference>
<reference evidence="15" key="1">
    <citation type="submission" date="2017-02" db="UniProtKB">
        <authorList>
            <consortium name="WormBaseParasite"/>
        </authorList>
    </citation>
    <scope>IDENTIFICATION</scope>
</reference>
<evidence type="ECO:0000256" key="10">
    <source>
        <dbReference type="ARBA" id="ARBA00023303"/>
    </source>
</evidence>
<feature type="chain" id="PRO_5022267629" evidence="11">
    <location>
        <begin position="22"/>
        <end position="525"/>
    </location>
</feature>
<dbReference type="InterPro" id="IPR038050">
    <property type="entry name" value="Neuro_actylchol_rec"/>
</dbReference>
<evidence type="ECO:0000256" key="1">
    <source>
        <dbReference type="ARBA" id="ARBA00004141"/>
    </source>
</evidence>
<comment type="similarity">
    <text evidence="11">Belongs to the ligand-gated ion channel (TC 1.A.9) family.</text>
</comment>
<dbReference type="InterPro" id="IPR044721">
    <property type="entry name" value="GluCl_TM"/>
</dbReference>
<dbReference type="GO" id="GO:0005230">
    <property type="term" value="F:extracellular ligand-gated monoatomic ion channel activity"/>
    <property type="evidence" value="ECO:0007669"/>
    <property type="project" value="InterPro"/>
</dbReference>
<evidence type="ECO:0000256" key="3">
    <source>
        <dbReference type="ARBA" id="ARBA00022448"/>
    </source>
</evidence>
<dbReference type="NCBIfam" id="TIGR00860">
    <property type="entry name" value="LIC"/>
    <property type="match status" value="1"/>
</dbReference>
<dbReference type="GO" id="GO:0004888">
    <property type="term" value="F:transmembrane signaling receptor activity"/>
    <property type="evidence" value="ECO:0007669"/>
    <property type="project" value="InterPro"/>
</dbReference>
<evidence type="ECO:0000259" key="13">
    <source>
        <dbReference type="Pfam" id="PF02932"/>
    </source>
</evidence>
<dbReference type="SUPFAM" id="SSF90112">
    <property type="entry name" value="Neurotransmitter-gated ion-channel transmembrane pore"/>
    <property type="match status" value="1"/>
</dbReference>
<keyword evidence="7 11" id="KW-1133">Transmembrane helix</keyword>
<dbReference type="Proteomes" id="UP000038045">
    <property type="component" value="Unplaced"/>
</dbReference>
<keyword evidence="6 11" id="KW-0732">Signal</keyword>
<evidence type="ECO:0000259" key="12">
    <source>
        <dbReference type="Pfam" id="PF02931"/>
    </source>
</evidence>
<evidence type="ECO:0000313" key="14">
    <source>
        <dbReference type="Proteomes" id="UP000038045"/>
    </source>
</evidence>
<feature type="signal peptide" evidence="11">
    <location>
        <begin position="1"/>
        <end position="21"/>
    </location>
</feature>
<dbReference type="PROSITE" id="PS00236">
    <property type="entry name" value="NEUROTR_ION_CHANNEL"/>
    <property type="match status" value="1"/>
</dbReference>
<dbReference type="Gene3D" id="2.70.170.10">
    <property type="entry name" value="Neurotransmitter-gated ion-channel ligand-binding domain"/>
    <property type="match status" value="1"/>
</dbReference>
<dbReference type="InterPro" id="IPR006202">
    <property type="entry name" value="Neur_chan_lig-bd"/>
</dbReference>
<dbReference type="CDD" id="cd18993">
    <property type="entry name" value="LGIC_ECD_GluCl"/>
    <property type="match status" value="1"/>
</dbReference>
<dbReference type="CDD" id="cd19062">
    <property type="entry name" value="LGIC_TM_GluCl"/>
    <property type="match status" value="1"/>
</dbReference>
<evidence type="ECO:0000256" key="8">
    <source>
        <dbReference type="ARBA" id="ARBA00023065"/>
    </source>
</evidence>
<feature type="transmembrane region" description="Helical" evidence="11">
    <location>
        <begin position="261"/>
        <end position="286"/>
    </location>
</feature>
<feature type="domain" description="Neurotransmitter-gated ion-channel ligand-binding" evidence="12">
    <location>
        <begin position="51"/>
        <end position="256"/>
    </location>
</feature>
<name>A0A0N4ZB92_PARTI</name>
<keyword evidence="5 11" id="KW-0812">Transmembrane</keyword>
<organism evidence="14 15">
    <name type="scientific">Parastrongyloides trichosuri</name>
    <name type="common">Possum-specific nematode worm</name>
    <dbReference type="NCBI Taxonomy" id="131310"/>
    <lineage>
        <taxon>Eukaryota</taxon>
        <taxon>Metazoa</taxon>
        <taxon>Ecdysozoa</taxon>
        <taxon>Nematoda</taxon>
        <taxon>Chromadorea</taxon>
        <taxon>Rhabditida</taxon>
        <taxon>Tylenchina</taxon>
        <taxon>Panagrolaimomorpha</taxon>
        <taxon>Strongyloidoidea</taxon>
        <taxon>Strongyloididae</taxon>
        <taxon>Parastrongyloides</taxon>
    </lineage>
</organism>
<dbReference type="SUPFAM" id="SSF63712">
    <property type="entry name" value="Nicotinic receptor ligand binding domain-like"/>
    <property type="match status" value="1"/>
</dbReference>
<evidence type="ECO:0000256" key="5">
    <source>
        <dbReference type="ARBA" id="ARBA00022692"/>
    </source>
</evidence>
<evidence type="ECO:0000256" key="9">
    <source>
        <dbReference type="ARBA" id="ARBA00023136"/>
    </source>
</evidence>
<dbReference type="PRINTS" id="PR00253">
    <property type="entry name" value="GABAARECEPTR"/>
</dbReference>
<protein>
    <submittedName>
        <fullName evidence="15">Ig-like domain-containing protein</fullName>
    </submittedName>
</protein>
<dbReference type="InterPro" id="IPR018000">
    <property type="entry name" value="Neurotransmitter_ion_chnl_CS"/>
</dbReference>
<feature type="domain" description="Neurotransmitter-gated ion-channel transmembrane" evidence="13">
    <location>
        <begin position="269"/>
        <end position="503"/>
    </location>
</feature>
<keyword evidence="14" id="KW-1185">Reference proteome</keyword>
<keyword evidence="9 11" id="KW-0472">Membrane</keyword>
<dbReference type="STRING" id="131310.A0A0N4ZB92"/>
<dbReference type="PRINTS" id="PR00252">
    <property type="entry name" value="NRIONCHANNEL"/>
</dbReference>
<dbReference type="InterPro" id="IPR006029">
    <property type="entry name" value="Neurotrans-gated_channel_TM"/>
</dbReference>
<dbReference type="InterPro" id="IPR036719">
    <property type="entry name" value="Neuro-gated_channel_TM_sf"/>
</dbReference>
<evidence type="ECO:0000256" key="4">
    <source>
        <dbReference type="ARBA" id="ARBA00022475"/>
    </source>
</evidence>
<comment type="subcellular location">
    <subcellularLocation>
        <location evidence="2">Cell membrane</location>
    </subcellularLocation>
    <subcellularLocation>
        <location evidence="1">Membrane</location>
        <topology evidence="1">Multi-pass membrane protein</topology>
    </subcellularLocation>
</comment>
<dbReference type="AlphaFoldDB" id="A0A0N4ZB92"/>
<feature type="transmembrane region" description="Helical" evidence="11">
    <location>
        <begin position="293"/>
        <end position="312"/>
    </location>
</feature>
<feature type="transmembrane region" description="Helical" evidence="11">
    <location>
        <begin position="327"/>
        <end position="350"/>
    </location>
</feature>
<keyword evidence="3 11" id="KW-0813">Transport</keyword>
<dbReference type="WBParaSite" id="PTRK_0000480500.1">
    <property type="protein sequence ID" value="PTRK_0000480500.1"/>
    <property type="gene ID" value="PTRK_0000480500"/>
</dbReference>
<dbReference type="FunFam" id="2.70.170.10:FF:000045">
    <property type="entry name" value="Predicted protein"/>
    <property type="match status" value="1"/>
</dbReference>
<keyword evidence="8 11" id="KW-0406">Ion transport</keyword>
<dbReference type="Pfam" id="PF02932">
    <property type="entry name" value="Neur_chan_memb"/>
    <property type="match status" value="1"/>
</dbReference>
<dbReference type="PANTHER" id="PTHR18945">
    <property type="entry name" value="NEUROTRANSMITTER GATED ION CHANNEL"/>
    <property type="match status" value="1"/>
</dbReference>
<evidence type="ECO:0000256" key="11">
    <source>
        <dbReference type="RuleBase" id="RU000687"/>
    </source>
</evidence>
<dbReference type="InterPro" id="IPR006201">
    <property type="entry name" value="Neur_channel"/>
</dbReference>
<dbReference type="InterPro" id="IPR006028">
    <property type="entry name" value="GABAA/Glycine_rcpt"/>
</dbReference>
<sequence>MNLKIIYFFPFLFFIFKSIATKKLPIPCKRTIFSRRTTNYKAWREQMVICELLVDNKYQKAVRPNGMTAYNRTAGPVLVKTSMWIESISAVSEKNMEYVAQFRFQQRWYDERLEFMRQSGFRENDVLSVERDQVLWQPDTFFQNERNGWYHILDQENKFLKVRSDGLITYNRRLTLILACNMHLKKYPMDKQKCLIDFASYAYTTTDIIYEWDESGVTISPTANGALPNFEIESFEMDSCDSVTNTGTYSCLRVVITLNRVFSFFLLQLYIPSAMLVGVSWVSYWIDWKSTAARVPLAIVTLLTMITQSHAINSNLPPVSYAKAIDVWIGACVVFIFASLIEYAVVNYMGILDEHRQIRKIASNHTRLTSVVDTNRVIDKSKDENRINIFNTPTFEKKSSKKYKATSSIRDRRRTTFADTPIYQDESVDIDGISNMNKFYMESGDLDYSMQKLPDLVYIGQRKRVELVRWCSLLSSRKRAERIDIIARLVVPIAFFLFNIAYWNIYLNDMTMQPMDGSSSKSKTG</sequence>
<dbReference type="InterPro" id="IPR036734">
    <property type="entry name" value="Neur_chan_lig-bd_sf"/>
</dbReference>
<feature type="transmembrane region" description="Helical" evidence="11">
    <location>
        <begin position="485"/>
        <end position="505"/>
    </location>
</feature>
<dbReference type="GO" id="GO:0005886">
    <property type="term" value="C:plasma membrane"/>
    <property type="evidence" value="ECO:0007669"/>
    <property type="project" value="UniProtKB-SubCell"/>
</dbReference>
<keyword evidence="10 11" id="KW-0407">Ion channel</keyword>
<dbReference type="Pfam" id="PF02931">
    <property type="entry name" value="Neur_chan_LBD"/>
    <property type="match status" value="1"/>
</dbReference>
<evidence type="ECO:0000256" key="7">
    <source>
        <dbReference type="ARBA" id="ARBA00022989"/>
    </source>
</evidence>